<organism evidence="2 3">
    <name type="scientific">Ravibacter arvi</name>
    <dbReference type="NCBI Taxonomy" id="2051041"/>
    <lineage>
        <taxon>Bacteria</taxon>
        <taxon>Pseudomonadati</taxon>
        <taxon>Bacteroidota</taxon>
        <taxon>Cytophagia</taxon>
        <taxon>Cytophagales</taxon>
        <taxon>Spirosomataceae</taxon>
        <taxon>Ravibacter</taxon>
    </lineage>
</organism>
<feature type="domain" description="CHRD" evidence="1">
    <location>
        <begin position="38"/>
        <end position="143"/>
    </location>
</feature>
<dbReference type="RefSeq" id="WP_345026486.1">
    <property type="nucleotide sequence ID" value="NZ_BAABEY010000002.1"/>
</dbReference>
<protein>
    <recommendedName>
        <fullName evidence="1">CHRD domain-containing protein</fullName>
    </recommendedName>
</protein>
<gene>
    <name evidence="2" type="ORF">GCM10023091_05330</name>
</gene>
<keyword evidence="3" id="KW-1185">Reference proteome</keyword>
<dbReference type="Pfam" id="PF07452">
    <property type="entry name" value="CHRD"/>
    <property type="match status" value="1"/>
</dbReference>
<dbReference type="EMBL" id="BAABEY010000002">
    <property type="protein sequence ID" value="GAA4432747.1"/>
    <property type="molecule type" value="Genomic_DNA"/>
</dbReference>
<reference evidence="3" key="1">
    <citation type="journal article" date="2019" name="Int. J. Syst. Evol. Microbiol.">
        <title>The Global Catalogue of Microorganisms (GCM) 10K type strain sequencing project: providing services to taxonomists for standard genome sequencing and annotation.</title>
        <authorList>
            <consortium name="The Broad Institute Genomics Platform"/>
            <consortium name="The Broad Institute Genome Sequencing Center for Infectious Disease"/>
            <person name="Wu L."/>
            <person name="Ma J."/>
        </authorList>
    </citation>
    <scope>NUCLEOTIDE SEQUENCE [LARGE SCALE GENOMIC DNA]</scope>
    <source>
        <strain evidence="3">JCM 31920</strain>
    </source>
</reference>
<dbReference type="PROSITE" id="PS51257">
    <property type="entry name" value="PROKAR_LIPOPROTEIN"/>
    <property type="match status" value="1"/>
</dbReference>
<evidence type="ECO:0000259" key="1">
    <source>
        <dbReference type="Pfam" id="PF07452"/>
    </source>
</evidence>
<evidence type="ECO:0000313" key="2">
    <source>
        <dbReference type="EMBL" id="GAA4432747.1"/>
    </source>
</evidence>
<comment type="caution">
    <text evidence="2">The sequence shown here is derived from an EMBL/GenBank/DDBJ whole genome shotgun (WGS) entry which is preliminary data.</text>
</comment>
<evidence type="ECO:0000313" key="3">
    <source>
        <dbReference type="Proteomes" id="UP001501508"/>
    </source>
</evidence>
<accession>A0ABP8LMW0</accession>
<sequence length="149" mass="16551">MKRTLLVCFSAFLMFSGCKEEGPHLKDTLSYRANFSVNTVPITAQSEGSGTAALEYSKETGLLKYNLSLRDVKPTKVVIAFGDPNPWDIGPEIADISSEITENGGSGSLSLDPYLQREKLLSNYCYIRIDSEKFPYGELRGQIELVEEE</sequence>
<proteinExistence type="predicted"/>
<dbReference type="InterPro" id="IPR010895">
    <property type="entry name" value="CHRD"/>
</dbReference>
<name>A0ABP8LMW0_9BACT</name>
<dbReference type="Proteomes" id="UP001501508">
    <property type="component" value="Unassembled WGS sequence"/>
</dbReference>